<evidence type="ECO:0000256" key="6">
    <source>
        <dbReference type="ARBA" id="ARBA00023002"/>
    </source>
</evidence>
<protein>
    <submittedName>
        <fullName evidence="12">Cytochrome P450</fullName>
    </submittedName>
</protein>
<evidence type="ECO:0000256" key="11">
    <source>
        <dbReference type="SAM" id="Phobius"/>
    </source>
</evidence>
<dbReference type="EMBL" id="KZ857385">
    <property type="protein sequence ID" value="RDX54208.1"/>
    <property type="molecule type" value="Genomic_DNA"/>
</dbReference>
<dbReference type="PANTHER" id="PTHR24305">
    <property type="entry name" value="CYTOCHROME P450"/>
    <property type="match status" value="1"/>
</dbReference>
<comment type="cofactor">
    <cofactor evidence="1 9">
        <name>heme</name>
        <dbReference type="ChEBI" id="CHEBI:30413"/>
    </cofactor>
</comment>
<dbReference type="Pfam" id="PF00067">
    <property type="entry name" value="p450"/>
    <property type="match status" value="1"/>
</dbReference>
<evidence type="ECO:0000256" key="2">
    <source>
        <dbReference type="ARBA" id="ARBA00005179"/>
    </source>
</evidence>
<keyword evidence="4 9" id="KW-0349">Heme</keyword>
<proteinExistence type="inferred from homology"/>
<dbReference type="CDD" id="cd00302">
    <property type="entry name" value="cytochrome_P450"/>
    <property type="match status" value="1"/>
</dbReference>
<name>A0A371DNX8_9APHY</name>
<dbReference type="PRINTS" id="PR00385">
    <property type="entry name" value="P450"/>
</dbReference>
<sequence>MRKPQASTSRALCANITAARPFLKSVQWEYMYLAEQSARWRSATACRSLKSLRDGGGCLWHPCWPPLSTLEQGNMAFASVRDVLLALLAAVAVAIYRWVRVPQELRHIPKVPILPLLYSYLSGEVEEQRVKRILLPFARRARTNVLLVFCLGEWMVHVVEAKAGKQFMENRAVRKQEPPPQMLLWRLTGRQNVFTAEGEMWKRHSKIIHEALYRTTPIEQFANLARKTFSKMGDGGRIRWSDYTHRFTLDAVGTTVIGYDFEALDKPDGPFVKMYHDVMAAISNPPYIFLPSLERWLPRNEVRAMVDAFVEEFRLLLGKKREDPGNDMITYMFENPDMTETEFRDNVIVTFMGGHDTTAGALSTLVYVLGEHPGIQARAREEVLSVMHKEEPRIEHYSRTPYLNAIIRESMRYNNPSNVTIPRLSDVPLQVGDYVIPPETPIVLNMCGILHNAALWSHPEKFDPERFMESGRFDENNWTPFGLGPRQCPARSFSMYEQRVMISMLLREYEWTVPEDSIHRGQIKNAFSPFALSLPYNVDIDFKRLT</sequence>
<evidence type="ECO:0000256" key="1">
    <source>
        <dbReference type="ARBA" id="ARBA00001971"/>
    </source>
</evidence>
<feature type="transmembrane region" description="Helical" evidence="11">
    <location>
        <begin position="83"/>
        <end position="99"/>
    </location>
</feature>
<feature type="binding site" description="axial binding residue" evidence="9">
    <location>
        <position position="488"/>
    </location>
    <ligand>
        <name>heme</name>
        <dbReference type="ChEBI" id="CHEBI:30413"/>
    </ligand>
    <ligandPart>
        <name>Fe</name>
        <dbReference type="ChEBI" id="CHEBI:18248"/>
    </ligandPart>
</feature>
<keyword evidence="11" id="KW-1133">Transmembrane helix</keyword>
<dbReference type="InterPro" id="IPR050121">
    <property type="entry name" value="Cytochrome_P450_monoxygenase"/>
</dbReference>
<dbReference type="STRING" id="139420.A0A371DNX8"/>
<organism evidence="12 13">
    <name type="scientific">Lentinus brumalis</name>
    <dbReference type="NCBI Taxonomy" id="2498619"/>
    <lineage>
        <taxon>Eukaryota</taxon>
        <taxon>Fungi</taxon>
        <taxon>Dikarya</taxon>
        <taxon>Basidiomycota</taxon>
        <taxon>Agaricomycotina</taxon>
        <taxon>Agaricomycetes</taxon>
        <taxon>Polyporales</taxon>
        <taxon>Polyporaceae</taxon>
        <taxon>Lentinus</taxon>
    </lineage>
</organism>
<keyword evidence="11" id="KW-0472">Membrane</keyword>
<comment type="similarity">
    <text evidence="3 10">Belongs to the cytochrome P450 family.</text>
</comment>
<dbReference type="GO" id="GO:0004497">
    <property type="term" value="F:monooxygenase activity"/>
    <property type="evidence" value="ECO:0007669"/>
    <property type="project" value="UniProtKB-KW"/>
</dbReference>
<gene>
    <name evidence="12" type="ORF">OH76DRAFT_1398535</name>
</gene>
<keyword evidence="7 9" id="KW-0408">Iron</keyword>
<comment type="pathway">
    <text evidence="2">Secondary metabolite biosynthesis.</text>
</comment>
<evidence type="ECO:0000256" key="10">
    <source>
        <dbReference type="RuleBase" id="RU000461"/>
    </source>
</evidence>
<dbReference type="SUPFAM" id="SSF48264">
    <property type="entry name" value="Cytochrome P450"/>
    <property type="match status" value="1"/>
</dbReference>
<keyword evidence="8 10" id="KW-0503">Monooxygenase</keyword>
<dbReference type="PROSITE" id="PS00086">
    <property type="entry name" value="CYTOCHROME_P450"/>
    <property type="match status" value="1"/>
</dbReference>
<dbReference type="GO" id="GO:0016705">
    <property type="term" value="F:oxidoreductase activity, acting on paired donors, with incorporation or reduction of molecular oxygen"/>
    <property type="evidence" value="ECO:0007669"/>
    <property type="project" value="InterPro"/>
</dbReference>
<reference evidence="12 13" key="1">
    <citation type="journal article" date="2018" name="Biotechnol. Biofuels">
        <title>Integrative visual omics of the white-rot fungus Polyporus brumalis exposes the biotechnological potential of its oxidative enzymes for delignifying raw plant biomass.</title>
        <authorList>
            <person name="Miyauchi S."/>
            <person name="Rancon A."/>
            <person name="Drula E."/>
            <person name="Hage H."/>
            <person name="Chaduli D."/>
            <person name="Favel A."/>
            <person name="Grisel S."/>
            <person name="Henrissat B."/>
            <person name="Herpoel-Gimbert I."/>
            <person name="Ruiz-Duenas F.J."/>
            <person name="Chevret D."/>
            <person name="Hainaut M."/>
            <person name="Lin J."/>
            <person name="Wang M."/>
            <person name="Pangilinan J."/>
            <person name="Lipzen A."/>
            <person name="Lesage-Meessen L."/>
            <person name="Navarro D."/>
            <person name="Riley R."/>
            <person name="Grigoriev I.V."/>
            <person name="Zhou S."/>
            <person name="Raouche S."/>
            <person name="Rosso M.N."/>
        </authorList>
    </citation>
    <scope>NUCLEOTIDE SEQUENCE [LARGE SCALE GENOMIC DNA]</scope>
    <source>
        <strain evidence="12 13">BRFM 1820</strain>
    </source>
</reference>
<dbReference type="PRINTS" id="PR00463">
    <property type="entry name" value="EP450I"/>
</dbReference>
<evidence type="ECO:0000256" key="9">
    <source>
        <dbReference type="PIRSR" id="PIRSR602401-1"/>
    </source>
</evidence>
<dbReference type="InterPro" id="IPR002401">
    <property type="entry name" value="Cyt_P450_E_grp-I"/>
</dbReference>
<dbReference type="InterPro" id="IPR001128">
    <property type="entry name" value="Cyt_P450"/>
</dbReference>
<dbReference type="InterPro" id="IPR017972">
    <property type="entry name" value="Cyt_P450_CS"/>
</dbReference>
<accession>A0A371DNX8</accession>
<evidence type="ECO:0000313" key="12">
    <source>
        <dbReference type="EMBL" id="RDX54208.1"/>
    </source>
</evidence>
<dbReference type="GO" id="GO:0005506">
    <property type="term" value="F:iron ion binding"/>
    <property type="evidence" value="ECO:0007669"/>
    <property type="project" value="InterPro"/>
</dbReference>
<keyword evidence="5 9" id="KW-0479">Metal-binding</keyword>
<keyword evidence="13" id="KW-1185">Reference proteome</keyword>
<dbReference type="Proteomes" id="UP000256964">
    <property type="component" value="Unassembled WGS sequence"/>
</dbReference>
<evidence type="ECO:0000256" key="3">
    <source>
        <dbReference type="ARBA" id="ARBA00010617"/>
    </source>
</evidence>
<evidence type="ECO:0000256" key="5">
    <source>
        <dbReference type="ARBA" id="ARBA00022723"/>
    </source>
</evidence>
<evidence type="ECO:0000256" key="7">
    <source>
        <dbReference type="ARBA" id="ARBA00023004"/>
    </source>
</evidence>
<dbReference type="GO" id="GO:0020037">
    <property type="term" value="F:heme binding"/>
    <property type="evidence" value="ECO:0007669"/>
    <property type="project" value="InterPro"/>
</dbReference>
<evidence type="ECO:0000256" key="4">
    <source>
        <dbReference type="ARBA" id="ARBA00022617"/>
    </source>
</evidence>
<dbReference type="PANTHER" id="PTHR24305:SF166">
    <property type="entry name" value="CYTOCHROME P450 12A4, MITOCHONDRIAL-RELATED"/>
    <property type="match status" value="1"/>
</dbReference>
<keyword evidence="6 10" id="KW-0560">Oxidoreductase</keyword>
<dbReference type="AlphaFoldDB" id="A0A371DNX8"/>
<dbReference type="OrthoDB" id="1470350at2759"/>
<keyword evidence="11" id="KW-0812">Transmembrane</keyword>
<dbReference type="Gene3D" id="1.10.630.10">
    <property type="entry name" value="Cytochrome P450"/>
    <property type="match status" value="1"/>
</dbReference>
<dbReference type="InterPro" id="IPR036396">
    <property type="entry name" value="Cyt_P450_sf"/>
</dbReference>
<evidence type="ECO:0000313" key="13">
    <source>
        <dbReference type="Proteomes" id="UP000256964"/>
    </source>
</evidence>
<evidence type="ECO:0000256" key="8">
    <source>
        <dbReference type="ARBA" id="ARBA00023033"/>
    </source>
</evidence>